<reference evidence="1" key="1">
    <citation type="submission" date="2024-01" db="EMBL/GenBank/DDBJ databases">
        <title>The first autotrophic representatives of the genus Thermodesulfovibrio.</title>
        <authorList>
            <person name="Maltseva A.I."/>
            <person name="Elcheninov A.G."/>
            <person name="Kublanov I.V."/>
            <person name="Lebedinsky A.V."/>
            <person name="Frolov E.N."/>
        </authorList>
    </citation>
    <scope>NUCLEOTIDE SEQUENCE</scope>
    <source>
        <strain evidence="1">3462-1</strain>
    </source>
</reference>
<protein>
    <submittedName>
        <fullName evidence="1">YkgJ family cysteine cluster protein</fullName>
    </submittedName>
</protein>
<gene>
    <name evidence="1" type="ORF">V4D31_01275</name>
</gene>
<dbReference type="InterPro" id="IPR005358">
    <property type="entry name" value="Puta_zinc/iron-chelating_dom"/>
</dbReference>
<proteinExistence type="predicted"/>
<sequence length="208" mass="24433">MKKNKLRLSFPEDEKMHSWLPVLLNAYAIMDEGVKRDIKKYEKLGRRLACRRGCSSCCKTHRDIPVYPIEIVGIYWYVIEKVKEPLRAKIKASLISHNRGDFCPFLIDEVCSIYPVRPLACRQFNVFNRPCSAGEDPFYTRPEDVLKPSEHYLGKALYETTPFYNVYTDEERVDFINSGRLNSLVRVLQNYPWIELARRIDNVKKAHK</sequence>
<accession>A0AAU8H2A6</accession>
<dbReference type="RefSeq" id="WP_353686440.1">
    <property type="nucleotide sequence ID" value="NZ_CP144374.1"/>
</dbReference>
<evidence type="ECO:0000313" key="1">
    <source>
        <dbReference type="EMBL" id="XCH48800.1"/>
    </source>
</evidence>
<name>A0AAU8H2A6_9BACT</name>
<dbReference type="Pfam" id="PF03692">
    <property type="entry name" value="CxxCxxCC"/>
    <property type="match status" value="1"/>
</dbReference>
<organism evidence="1">
    <name type="scientific">Thermodesulfovibrio obliviosus</name>
    <dbReference type="NCBI Taxonomy" id="3118332"/>
    <lineage>
        <taxon>Bacteria</taxon>
        <taxon>Pseudomonadati</taxon>
        <taxon>Nitrospirota</taxon>
        <taxon>Thermodesulfovibrionia</taxon>
        <taxon>Thermodesulfovibrionales</taxon>
        <taxon>Thermodesulfovibrionaceae</taxon>
        <taxon>Thermodesulfovibrio</taxon>
    </lineage>
</organism>
<dbReference type="KEGG" id="tob:V4D31_01275"/>
<dbReference type="EMBL" id="CP144374">
    <property type="protein sequence ID" value="XCH48800.1"/>
    <property type="molecule type" value="Genomic_DNA"/>
</dbReference>
<dbReference type="AlphaFoldDB" id="A0AAU8H2A6"/>